<dbReference type="EMBL" id="PDSK01000117">
    <property type="protein sequence ID" value="PIE32182.1"/>
    <property type="molecule type" value="Genomic_DNA"/>
</dbReference>
<dbReference type="PANTHER" id="PTHR43833:SF9">
    <property type="entry name" value="POTASSIUM CHANNEL PROTEIN YUGO-RELATED"/>
    <property type="match status" value="1"/>
</dbReference>
<dbReference type="InterPro" id="IPR050721">
    <property type="entry name" value="Trk_Ktr_HKT_K-transport"/>
</dbReference>
<evidence type="ECO:0000313" key="5">
    <source>
        <dbReference type="Proteomes" id="UP000230821"/>
    </source>
</evidence>
<dbReference type="Pfam" id="PF22614">
    <property type="entry name" value="Slo-like_RCK"/>
    <property type="match status" value="1"/>
</dbReference>
<dbReference type="SUPFAM" id="SSF81324">
    <property type="entry name" value="Voltage-gated potassium channels"/>
    <property type="match status" value="1"/>
</dbReference>
<proteinExistence type="predicted"/>
<dbReference type="InterPro" id="IPR036721">
    <property type="entry name" value="RCK_C_sf"/>
</dbReference>
<feature type="domain" description="RCK N-terminal" evidence="3">
    <location>
        <begin position="116"/>
        <end position="241"/>
    </location>
</feature>
<evidence type="ECO:0000256" key="1">
    <source>
        <dbReference type="ARBA" id="ARBA00004651"/>
    </source>
</evidence>
<dbReference type="PROSITE" id="PS51201">
    <property type="entry name" value="RCK_N"/>
    <property type="match status" value="1"/>
</dbReference>
<sequence>MVGMPRRLRRMWRFAKRENLHRLLALIGVVVLISALGVLMLEPEMSPINALWWTIVTLTTVGYGDISPVTLGGRIIAVMIMFFGIGLLGMLSATLASVLVEKKFKEDRGMSSYTFEDHVIICGWNHRSRVIISELRADLKTAEAPIVLIASRQHPPLDDADLFFIQGEPDTDTLERANLAQADTVIILGDDTLDTSARDAKVILTTLNVESLNPEVYTIVELSDAGNVQHCKRAKADEIIVGGELSSALISRAALNHGVTRVVSELLSAQFGQELYRVSPPETLVGKNFLELLIKMKEQYQCLVVAIEKGENGELLSNPPLDYQLEERDLLIVIAGKRPRF</sequence>
<comment type="subcellular location">
    <subcellularLocation>
        <location evidence="1">Cell membrane</location>
        <topology evidence="1">Multi-pass membrane protein</topology>
    </subcellularLocation>
</comment>
<dbReference type="SUPFAM" id="SSF51735">
    <property type="entry name" value="NAD(P)-binding Rossmann-fold domains"/>
    <property type="match status" value="1"/>
</dbReference>
<dbReference type="Gene3D" id="1.10.287.70">
    <property type="match status" value="1"/>
</dbReference>
<comment type="caution">
    <text evidence="4">The sequence shown here is derived from an EMBL/GenBank/DDBJ whole genome shotgun (WGS) entry which is preliminary data.</text>
</comment>
<protein>
    <submittedName>
        <fullName evidence="4">Cag pathogenicity island protein Cag26</fullName>
    </submittedName>
</protein>
<feature type="transmembrane region" description="Helical" evidence="2">
    <location>
        <begin position="75"/>
        <end position="100"/>
    </location>
</feature>
<keyword evidence="2" id="KW-0472">Membrane</keyword>
<organism evidence="4 5">
    <name type="scientific">candidate division KSB3 bacterium</name>
    <dbReference type="NCBI Taxonomy" id="2044937"/>
    <lineage>
        <taxon>Bacteria</taxon>
        <taxon>candidate division KSB3</taxon>
    </lineage>
</organism>
<keyword evidence="2" id="KW-1133">Transmembrane helix</keyword>
<keyword evidence="2" id="KW-0812">Transmembrane</keyword>
<dbReference type="Proteomes" id="UP000230821">
    <property type="component" value="Unassembled WGS sequence"/>
</dbReference>
<accession>A0A2G6KB18</accession>
<name>A0A2G6KB18_9BACT</name>
<dbReference type="SUPFAM" id="SSF116726">
    <property type="entry name" value="TrkA C-terminal domain-like"/>
    <property type="match status" value="1"/>
</dbReference>
<evidence type="ECO:0000259" key="3">
    <source>
        <dbReference type="PROSITE" id="PS51201"/>
    </source>
</evidence>
<dbReference type="Gene3D" id="3.40.50.720">
    <property type="entry name" value="NAD(P)-binding Rossmann-like Domain"/>
    <property type="match status" value="1"/>
</dbReference>
<dbReference type="Pfam" id="PF07885">
    <property type="entry name" value="Ion_trans_2"/>
    <property type="match status" value="1"/>
</dbReference>
<dbReference type="GO" id="GO:0005886">
    <property type="term" value="C:plasma membrane"/>
    <property type="evidence" value="ECO:0007669"/>
    <property type="project" value="UniProtKB-SubCell"/>
</dbReference>
<reference evidence="4 5" key="1">
    <citation type="submission" date="2017-10" db="EMBL/GenBank/DDBJ databases">
        <title>Novel microbial diversity and functional potential in the marine mammal oral microbiome.</title>
        <authorList>
            <person name="Dudek N.K."/>
            <person name="Sun C.L."/>
            <person name="Burstein D."/>
            <person name="Kantor R.S."/>
            <person name="Aliaga Goltsman D.S."/>
            <person name="Bik E.M."/>
            <person name="Thomas B.C."/>
            <person name="Banfield J.F."/>
            <person name="Relman D.A."/>
        </authorList>
    </citation>
    <scope>NUCLEOTIDE SEQUENCE [LARGE SCALE GENOMIC DNA]</scope>
    <source>
        <strain evidence="4">DOLJORAL78_47_16</strain>
    </source>
</reference>
<evidence type="ECO:0000256" key="2">
    <source>
        <dbReference type="SAM" id="Phobius"/>
    </source>
</evidence>
<dbReference type="InterPro" id="IPR003148">
    <property type="entry name" value="RCK_N"/>
</dbReference>
<gene>
    <name evidence="4" type="ORF">CSA56_16370</name>
</gene>
<evidence type="ECO:0000313" key="4">
    <source>
        <dbReference type="EMBL" id="PIE32182.1"/>
    </source>
</evidence>
<feature type="transmembrane region" description="Helical" evidence="2">
    <location>
        <begin position="20"/>
        <end position="41"/>
    </location>
</feature>
<dbReference type="GO" id="GO:0006813">
    <property type="term" value="P:potassium ion transport"/>
    <property type="evidence" value="ECO:0007669"/>
    <property type="project" value="InterPro"/>
</dbReference>
<dbReference type="InterPro" id="IPR013099">
    <property type="entry name" value="K_chnl_dom"/>
</dbReference>
<dbReference type="Gene3D" id="3.30.70.1450">
    <property type="entry name" value="Regulator of K+ conductance, C-terminal domain"/>
    <property type="match status" value="1"/>
</dbReference>
<dbReference type="PANTHER" id="PTHR43833">
    <property type="entry name" value="POTASSIUM CHANNEL PROTEIN 2-RELATED-RELATED"/>
    <property type="match status" value="1"/>
</dbReference>
<dbReference type="InterPro" id="IPR036291">
    <property type="entry name" value="NAD(P)-bd_dom_sf"/>
</dbReference>
<dbReference type="AlphaFoldDB" id="A0A2G6KB18"/>